<accession>A0A840VQN2</accession>
<dbReference type="Proteomes" id="UP000553706">
    <property type="component" value="Unassembled WGS sequence"/>
</dbReference>
<feature type="transmembrane region" description="Helical" evidence="7">
    <location>
        <begin position="278"/>
        <end position="298"/>
    </location>
</feature>
<feature type="transmembrane region" description="Helical" evidence="7">
    <location>
        <begin position="96"/>
        <end position="114"/>
    </location>
</feature>
<dbReference type="GO" id="GO:0006882">
    <property type="term" value="P:intracellular zinc ion homeostasis"/>
    <property type="evidence" value="ECO:0007669"/>
    <property type="project" value="InterPro"/>
</dbReference>
<reference evidence="9 10" key="1">
    <citation type="submission" date="2020-08" db="EMBL/GenBank/DDBJ databases">
        <title>Genomic Encyclopedia of Type Strains, Phase IV (KMG-IV): sequencing the most valuable type-strain genomes for metagenomic binning, comparative biology and taxonomic classification.</title>
        <authorList>
            <person name="Goeker M."/>
        </authorList>
    </citation>
    <scope>NUCLEOTIDE SEQUENCE [LARGE SCALE GENOMIC DNA]</scope>
    <source>
        <strain evidence="9 10">DSM 27026</strain>
    </source>
</reference>
<evidence type="ECO:0000256" key="2">
    <source>
        <dbReference type="ARBA" id="ARBA00022448"/>
    </source>
</evidence>
<feature type="transmembrane region" description="Helical" evidence="7">
    <location>
        <begin position="58"/>
        <end position="76"/>
    </location>
</feature>
<dbReference type="RefSeq" id="WP_183267438.1">
    <property type="nucleotide sequence ID" value="NZ_JACHFJ010000017.1"/>
</dbReference>
<dbReference type="EMBL" id="JACHFJ010000017">
    <property type="protein sequence ID" value="MBB5374419.1"/>
    <property type="molecule type" value="Genomic_DNA"/>
</dbReference>
<evidence type="ECO:0000256" key="7">
    <source>
        <dbReference type="SAM" id="Phobius"/>
    </source>
</evidence>
<feature type="transmembrane region" description="Helical" evidence="7">
    <location>
        <begin position="304"/>
        <end position="327"/>
    </location>
</feature>
<dbReference type="InterPro" id="IPR058533">
    <property type="entry name" value="Cation_efflux_TM"/>
</dbReference>
<evidence type="ECO:0000259" key="8">
    <source>
        <dbReference type="Pfam" id="PF01545"/>
    </source>
</evidence>
<keyword evidence="5" id="KW-0406">Ion transport</keyword>
<sequence length="413" mass="45056">MQTQMSHEASHSHIFLGADHERSERRTWWVIWLCGAMMVAEIVGGWLFGSIALVADGLHMSTHAGAMLLAALAYRYARLHANDPRFSFGTGKLGDLAGFSSAIILAMIALLIGFEAVSRFLSPVPIHFAEAIPIACLGLVVNIVSALLLAGGHDHGHSHGHGHAHHDHDDERIIPTSFGEVRLEVFEDGVPPRFRLRAAPGFDIPADAAMIETMRPDGVRQSFGFVARDGYLESVDEIPEPHEFAADVKLFDQSYNVTFEEHEHASGAAGRDNNMRAAVVHVAADAAVSVLVIVGLLLARTFGWLWMDPLVGIVGAVVIASWALGLIRDTGGILLDMTPDRGMEQKLRDAIERDGDELADLHLWRLGPGHLGAILSVTTSSDRTAIHYRERLGRFKSLSHLTIEVHESRSQNS</sequence>
<comment type="subcellular location">
    <subcellularLocation>
        <location evidence="1">Membrane</location>
        <topology evidence="1">Multi-pass membrane protein</topology>
    </subcellularLocation>
</comment>
<keyword evidence="10" id="KW-1185">Reference proteome</keyword>
<evidence type="ECO:0000313" key="9">
    <source>
        <dbReference type="EMBL" id="MBB5374419.1"/>
    </source>
</evidence>
<evidence type="ECO:0000313" key="10">
    <source>
        <dbReference type="Proteomes" id="UP000553706"/>
    </source>
</evidence>
<dbReference type="PANTHER" id="PTHR45755">
    <property type="match status" value="1"/>
</dbReference>
<dbReference type="NCBIfam" id="NF033827">
    <property type="entry name" value="CDF_efflux_DmeF"/>
    <property type="match status" value="1"/>
</dbReference>
<dbReference type="Gene3D" id="1.20.1510.10">
    <property type="entry name" value="Cation efflux protein transmembrane domain"/>
    <property type="match status" value="2"/>
</dbReference>
<gene>
    <name evidence="9" type="ORF">HNP71_002693</name>
</gene>
<comment type="caution">
    <text evidence="9">The sequence shown here is derived from an EMBL/GenBank/DDBJ whole genome shotgun (WGS) entry which is preliminary data.</text>
</comment>
<dbReference type="PANTHER" id="PTHR45755:SF4">
    <property type="entry name" value="ZINC TRANSPORTER 7"/>
    <property type="match status" value="1"/>
</dbReference>
<feature type="domain" description="Cation efflux protein transmembrane" evidence="8">
    <location>
        <begin position="30"/>
        <end position="335"/>
    </location>
</feature>
<dbReference type="InterPro" id="IPR045316">
    <property type="entry name" value="Msc2-like"/>
</dbReference>
<dbReference type="NCBIfam" id="TIGR01297">
    <property type="entry name" value="CDF"/>
    <property type="match status" value="1"/>
</dbReference>
<proteinExistence type="predicted"/>
<evidence type="ECO:0000256" key="1">
    <source>
        <dbReference type="ARBA" id="ARBA00004141"/>
    </source>
</evidence>
<evidence type="ECO:0000256" key="5">
    <source>
        <dbReference type="ARBA" id="ARBA00023065"/>
    </source>
</evidence>
<dbReference type="GO" id="GO:0016020">
    <property type="term" value="C:membrane"/>
    <property type="evidence" value="ECO:0007669"/>
    <property type="project" value="UniProtKB-SubCell"/>
</dbReference>
<dbReference type="InterPro" id="IPR027469">
    <property type="entry name" value="Cation_efflux_TMD_sf"/>
</dbReference>
<name>A0A840VQN2_9PROT</name>
<keyword evidence="6 7" id="KW-0472">Membrane</keyword>
<keyword evidence="3 7" id="KW-0812">Transmembrane</keyword>
<organism evidence="9 10">
    <name type="scientific">Acidocella aromatica</name>
    <dbReference type="NCBI Taxonomy" id="1303579"/>
    <lineage>
        <taxon>Bacteria</taxon>
        <taxon>Pseudomonadati</taxon>
        <taxon>Pseudomonadota</taxon>
        <taxon>Alphaproteobacteria</taxon>
        <taxon>Acetobacterales</taxon>
        <taxon>Acidocellaceae</taxon>
        <taxon>Acidocella</taxon>
    </lineage>
</organism>
<keyword evidence="2" id="KW-0813">Transport</keyword>
<evidence type="ECO:0000256" key="6">
    <source>
        <dbReference type="ARBA" id="ARBA00023136"/>
    </source>
</evidence>
<dbReference type="SUPFAM" id="SSF161111">
    <property type="entry name" value="Cation efflux protein transmembrane domain-like"/>
    <property type="match status" value="1"/>
</dbReference>
<evidence type="ECO:0000256" key="4">
    <source>
        <dbReference type="ARBA" id="ARBA00022989"/>
    </source>
</evidence>
<feature type="transmembrane region" description="Helical" evidence="7">
    <location>
        <begin position="126"/>
        <end position="150"/>
    </location>
</feature>
<dbReference type="Pfam" id="PF01545">
    <property type="entry name" value="Cation_efflux"/>
    <property type="match status" value="1"/>
</dbReference>
<protein>
    <submittedName>
        <fullName evidence="9">Cation diffusion facilitator family transporter</fullName>
    </submittedName>
</protein>
<dbReference type="InterPro" id="IPR002524">
    <property type="entry name" value="Cation_efflux"/>
</dbReference>
<feature type="transmembrane region" description="Helical" evidence="7">
    <location>
        <begin position="29"/>
        <end position="52"/>
    </location>
</feature>
<dbReference type="AlphaFoldDB" id="A0A840VQN2"/>
<dbReference type="GO" id="GO:0005385">
    <property type="term" value="F:zinc ion transmembrane transporter activity"/>
    <property type="evidence" value="ECO:0007669"/>
    <property type="project" value="InterPro"/>
</dbReference>
<evidence type="ECO:0000256" key="3">
    <source>
        <dbReference type="ARBA" id="ARBA00022692"/>
    </source>
</evidence>
<keyword evidence="4 7" id="KW-1133">Transmembrane helix</keyword>